<evidence type="ECO:0000256" key="1">
    <source>
        <dbReference type="SAM" id="Phobius"/>
    </source>
</evidence>
<organism evidence="3">
    <name type="scientific">Camponotus floridanus</name>
    <name type="common">Florida carpenter ant</name>
    <dbReference type="NCBI Taxonomy" id="104421"/>
    <lineage>
        <taxon>Eukaryota</taxon>
        <taxon>Metazoa</taxon>
        <taxon>Ecdysozoa</taxon>
        <taxon>Arthropoda</taxon>
        <taxon>Hexapoda</taxon>
        <taxon>Insecta</taxon>
        <taxon>Pterygota</taxon>
        <taxon>Neoptera</taxon>
        <taxon>Endopterygota</taxon>
        <taxon>Hymenoptera</taxon>
        <taxon>Apocrita</taxon>
        <taxon>Aculeata</taxon>
        <taxon>Formicoidea</taxon>
        <taxon>Formicidae</taxon>
        <taxon>Formicinae</taxon>
        <taxon>Camponotus</taxon>
    </lineage>
</organism>
<gene>
    <name evidence="2" type="ORF">EAG_02135</name>
</gene>
<dbReference type="EMBL" id="GL444953">
    <property type="protein sequence ID" value="EFN60423.1"/>
    <property type="molecule type" value="Genomic_DNA"/>
</dbReference>
<sequence length="170" mass="19083">MSMIGAFVGTRCRVVEQLVGGCTDRLNQFADTHEYARREAPRIFSLPLTILDERTTRAEHHRRLGIGRIPFLRQPYQSPLHLVFHARLQGGLSTFTSRAPTEQTTINCKHSLAITSSGCVLVVVVVIVTVATVYRRSSMFPSLLVRHRRVNPLSRGIINPAYATLELMCI</sequence>
<dbReference type="Proteomes" id="UP000000311">
    <property type="component" value="Unassembled WGS sequence"/>
</dbReference>
<dbReference type="InParanoid" id="E2B1R7"/>
<evidence type="ECO:0000313" key="3">
    <source>
        <dbReference type="Proteomes" id="UP000000311"/>
    </source>
</evidence>
<evidence type="ECO:0000313" key="2">
    <source>
        <dbReference type="EMBL" id="EFN60423.1"/>
    </source>
</evidence>
<name>E2B1R7_CAMFO</name>
<keyword evidence="1" id="KW-0472">Membrane</keyword>
<proteinExistence type="predicted"/>
<keyword evidence="1" id="KW-1133">Transmembrane helix</keyword>
<feature type="transmembrane region" description="Helical" evidence="1">
    <location>
        <begin position="112"/>
        <end position="134"/>
    </location>
</feature>
<keyword evidence="3" id="KW-1185">Reference proteome</keyword>
<accession>E2B1R7</accession>
<reference evidence="2 3" key="1">
    <citation type="journal article" date="2010" name="Science">
        <title>Genomic comparison of the ants Camponotus floridanus and Harpegnathos saltator.</title>
        <authorList>
            <person name="Bonasio R."/>
            <person name="Zhang G."/>
            <person name="Ye C."/>
            <person name="Mutti N.S."/>
            <person name="Fang X."/>
            <person name="Qin N."/>
            <person name="Donahue G."/>
            <person name="Yang P."/>
            <person name="Li Q."/>
            <person name="Li C."/>
            <person name="Zhang P."/>
            <person name="Huang Z."/>
            <person name="Berger S.L."/>
            <person name="Reinberg D."/>
            <person name="Wang J."/>
            <person name="Liebig J."/>
        </authorList>
    </citation>
    <scope>NUCLEOTIDE SEQUENCE [LARGE SCALE GENOMIC DNA]</scope>
    <source>
        <strain evidence="3">C129</strain>
    </source>
</reference>
<protein>
    <submittedName>
        <fullName evidence="2">Uncharacterized protein</fullName>
    </submittedName>
</protein>
<dbReference type="AlphaFoldDB" id="E2B1R7"/>
<keyword evidence="1" id="KW-0812">Transmembrane</keyword>